<dbReference type="Gene3D" id="3.40.50.1000">
    <property type="entry name" value="HAD superfamily/HAD-like"/>
    <property type="match status" value="1"/>
</dbReference>
<sequence>MALKLIISDFDGVIADSLNMYKEAYKQTFAHFGKATPFSNFKEWYNSEWEKNWTSSGFAHSEIPAVCEIFSRFINYDLVDPFKGMEEELSKLNSIGPVVIASTTCSSIINQFLQRTNLAAFVEEVYSPDGGSDKKGIISKAIDARSLSPQETLMIGDTPSDIKPANELGCLSIAVTYGWYNKENLLSTNPTYIVESVQDLFKAANLLSANIK</sequence>
<dbReference type="Proteomes" id="UP000524246">
    <property type="component" value="Unassembled WGS sequence"/>
</dbReference>
<dbReference type="Pfam" id="PF13419">
    <property type="entry name" value="HAD_2"/>
    <property type="match status" value="1"/>
</dbReference>
<evidence type="ECO:0000313" key="1">
    <source>
        <dbReference type="EMBL" id="NMC62440.1"/>
    </source>
</evidence>
<gene>
    <name evidence="1" type="ORF">GYA55_04660</name>
</gene>
<dbReference type="GO" id="GO:0008967">
    <property type="term" value="F:phosphoglycolate phosphatase activity"/>
    <property type="evidence" value="ECO:0007669"/>
    <property type="project" value="TreeGrafter"/>
</dbReference>
<keyword evidence="1" id="KW-0378">Hydrolase</keyword>
<comment type="caution">
    <text evidence="1">The sequence shown here is derived from an EMBL/GenBank/DDBJ whole genome shotgun (WGS) entry which is preliminary data.</text>
</comment>
<dbReference type="Gene3D" id="1.10.150.240">
    <property type="entry name" value="Putative phosphatase, domain 2"/>
    <property type="match status" value="1"/>
</dbReference>
<dbReference type="InterPro" id="IPR036412">
    <property type="entry name" value="HAD-like_sf"/>
</dbReference>
<dbReference type="InterPro" id="IPR041492">
    <property type="entry name" value="HAD_2"/>
</dbReference>
<protein>
    <submittedName>
        <fullName evidence="1">HAD family hydrolase</fullName>
    </submittedName>
</protein>
<dbReference type="GO" id="GO:0005829">
    <property type="term" value="C:cytosol"/>
    <property type="evidence" value="ECO:0007669"/>
    <property type="project" value="TreeGrafter"/>
</dbReference>
<organism evidence="1 2">
    <name type="scientific">SAR324 cluster bacterium</name>
    <dbReference type="NCBI Taxonomy" id="2024889"/>
    <lineage>
        <taxon>Bacteria</taxon>
        <taxon>Deltaproteobacteria</taxon>
        <taxon>SAR324 cluster</taxon>
    </lineage>
</organism>
<dbReference type="SFLD" id="SFLDG01129">
    <property type="entry name" value="C1.5:_HAD__Beta-PGM__Phosphata"/>
    <property type="match status" value="1"/>
</dbReference>
<dbReference type="InterPro" id="IPR023214">
    <property type="entry name" value="HAD_sf"/>
</dbReference>
<dbReference type="GO" id="GO:0006281">
    <property type="term" value="P:DNA repair"/>
    <property type="evidence" value="ECO:0007669"/>
    <property type="project" value="TreeGrafter"/>
</dbReference>
<evidence type="ECO:0000313" key="2">
    <source>
        <dbReference type="Proteomes" id="UP000524246"/>
    </source>
</evidence>
<dbReference type="PANTHER" id="PTHR43434:SF1">
    <property type="entry name" value="PHOSPHOGLYCOLATE PHOSPHATASE"/>
    <property type="match status" value="1"/>
</dbReference>
<dbReference type="InterPro" id="IPR023198">
    <property type="entry name" value="PGP-like_dom2"/>
</dbReference>
<proteinExistence type="predicted"/>
<reference evidence="1 2" key="1">
    <citation type="journal article" date="2020" name="Biotechnol. Biofuels">
        <title>New insights from the biogas microbiome by comprehensive genome-resolved metagenomics of nearly 1600 species originating from multiple anaerobic digesters.</title>
        <authorList>
            <person name="Campanaro S."/>
            <person name="Treu L."/>
            <person name="Rodriguez-R L.M."/>
            <person name="Kovalovszki A."/>
            <person name="Ziels R.M."/>
            <person name="Maus I."/>
            <person name="Zhu X."/>
            <person name="Kougias P.G."/>
            <person name="Basile A."/>
            <person name="Luo G."/>
            <person name="Schluter A."/>
            <person name="Konstantinidis K.T."/>
            <person name="Angelidaki I."/>
        </authorList>
    </citation>
    <scope>NUCLEOTIDE SEQUENCE [LARGE SCALE GENOMIC DNA]</scope>
    <source>
        <strain evidence="1">AS27yjCOA_65</strain>
    </source>
</reference>
<dbReference type="SFLD" id="SFLDS00003">
    <property type="entry name" value="Haloacid_Dehalogenase"/>
    <property type="match status" value="1"/>
</dbReference>
<name>A0A7X9IJB1_9DELT</name>
<dbReference type="AlphaFoldDB" id="A0A7X9IJB1"/>
<dbReference type="EMBL" id="JAAZON010000195">
    <property type="protein sequence ID" value="NMC62440.1"/>
    <property type="molecule type" value="Genomic_DNA"/>
</dbReference>
<dbReference type="PANTHER" id="PTHR43434">
    <property type="entry name" value="PHOSPHOGLYCOLATE PHOSPHATASE"/>
    <property type="match status" value="1"/>
</dbReference>
<dbReference type="SUPFAM" id="SSF56784">
    <property type="entry name" value="HAD-like"/>
    <property type="match status" value="1"/>
</dbReference>
<dbReference type="InterPro" id="IPR050155">
    <property type="entry name" value="HAD-like_hydrolase_sf"/>
</dbReference>
<accession>A0A7X9IJB1</accession>